<dbReference type="SUPFAM" id="SSF103473">
    <property type="entry name" value="MFS general substrate transporter"/>
    <property type="match status" value="1"/>
</dbReference>
<reference evidence="9 10" key="1">
    <citation type="submission" date="2019-02" db="EMBL/GenBank/DDBJ databases">
        <title>Kribbella capetownensis sp. nov. and Kribbella speibonae sp. nov., isolated from soil.</title>
        <authorList>
            <person name="Curtis S.M."/>
            <person name="Norton I."/>
            <person name="Everest G.J."/>
            <person name="Meyers P.R."/>
        </authorList>
    </citation>
    <scope>NUCLEOTIDE SEQUENCE [LARGE SCALE GENOMIC DNA]</scope>
    <source>
        <strain evidence="9 10">SK5</strain>
    </source>
</reference>
<feature type="transmembrane region" description="Helical" evidence="7">
    <location>
        <begin position="335"/>
        <end position="353"/>
    </location>
</feature>
<gene>
    <name evidence="9" type="ORF">E0H58_37615</name>
</gene>
<comment type="caution">
    <text evidence="9">The sequence shown here is derived from an EMBL/GenBank/DDBJ whole genome shotgun (WGS) entry which is preliminary data.</text>
</comment>
<feature type="transmembrane region" description="Helical" evidence="7">
    <location>
        <begin position="268"/>
        <end position="292"/>
    </location>
</feature>
<feature type="transmembrane region" description="Helical" evidence="7">
    <location>
        <begin position="304"/>
        <end position="323"/>
    </location>
</feature>
<keyword evidence="2" id="KW-0813">Transport</keyword>
<evidence type="ECO:0000313" key="9">
    <source>
        <dbReference type="EMBL" id="TCC17482.1"/>
    </source>
</evidence>
<feature type="transmembrane region" description="Helical" evidence="7">
    <location>
        <begin position="200"/>
        <end position="219"/>
    </location>
</feature>
<evidence type="ECO:0000256" key="3">
    <source>
        <dbReference type="ARBA" id="ARBA00022475"/>
    </source>
</evidence>
<dbReference type="PROSITE" id="PS50850">
    <property type="entry name" value="MFS"/>
    <property type="match status" value="1"/>
</dbReference>
<dbReference type="Gene3D" id="1.20.1250.20">
    <property type="entry name" value="MFS general substrate transporter like domains"/>
    <property type="match status" value="1"/>
</dbReference>
<feature type="transmembrane region" description="Helical" evidence="7">
    <location>
        <begin position="402"/>
        <end position="420"/>
    </location>
</feature>
<proteinExistence type="predicted"/>
<keyword evidence="6 7" id="KW-0472">Membrane</keyword>
<name>A0ABY1ZUS6_9ACTN</name>
<feature type="transmembrane region" description="Helical" evidence="7">
    <location>
        <begin position="426"/>
        <end position="445"/>
    </location>
</feature>
<comment type="subcellular location">
    <subcellularLocation>
        <location evidence="1">Cell membrane</location>
        <topology evidence="1">Multi-pass membrane protein</topology>
    </subcellularLocation>
</comment>
<evidence type="ECO:0000256" key="4">
    <source>
        <dbReference type="ARBA" id="ARBA00022692"/>
    </source>
</evidence>
<dbReference type="InterPro" id="IPR020846">
    <property type="entry name" value="MFS_dom"/>
</dbReference>
<dbReference type="PANTHER" id="PTHR42718:SF46">
    <property type="entry name" value="BLR6921 PROTEIN"/>
    <property type="match status" value="1"/>
</dbReference>
<keyword evidence="4 7" id="KW-0812">Transmembrane</keyword>
<dbReference type="PANTHER" id="PTHR42718">
    <property type="entry name" value="MAJOR FACILITATOR SUPERFAMILY MULTIDRUG TRANSPORTER MFSC"/>
    <property type="match status" value="1"/>
</dbReference>
<feature type="transmembrane region" description="Helical" evidence="7">
    <location>
        <begin position="49"/>
        <end position="68"/>
    </location>
</feature>
<feature type="transmembrane region" description="Helical" evidence="7">
    <location>
        <begin position="359"/>
        <end position="381"/>
    </location>
</feature>
<evidence type="ECO:0000256" key="2">
    <source>
        <dbReference type="ARBA" id="ARBA00022448"/>
    </source>
</evidence>
<dbReference type="InterPro" id="IPR011701">
    <property type="entry name" value="MFS"/>
</dbReference>
<feature type="transmembrane region" description="Helical" evidence="7">
    <location>
        <begin position="106"/>
        <end position="127"/>
    </location>
</feature>
<evidence type="ECO:0000256" key="1">
    <source>
        <dbReference type="ARBA" id="ARBA00004651"/>
    </source>
</evidence>
<evidence type="ECO:0000256" key="7">
    <source>
        <dbReference type="SAM" id="Phobius"/>
    </source>
</evidence>
<dbReference type="PRINTS" id="PR01036">
    <property type="entry name" value="TCRTETB"/>
</dbReference>
<protein>
    <submittedName>
        <fullName evidence="9">DHA2 family efflux MFS transporter permease subunit</fullName>
    </submittedName>
</protein>
<keyword evidence="3" id="KW-1003">Cell membrane</keyword>
<dbReference type="InterPro" id="IPR004638">
    <property type="entry name" value="EmrB-like"/>
</dbReference>
<dbReference type="RefSeq" id="WP_131467662.1">
    <property type="nucleotide sequence ID" value="NZ_SJJY01000011.1"/>
</dbReference>
<evidence type="ECO:0000259" key="8">
    <source>
        <dbReference type="PROSITE" id="PS50850"/>
    </source>
</evidence>
<keyword evidence="10" id="KW-1185">Reference proteome</keyword>
<evidence type="ECO:0000313" key="10">
    <source>
        <dbReference type="Proteomes" id="UP000292385"/>
    </source>
</evidence>
<accession>A0ABY1ZUS6</accession>
<dbReference type="InterPro" id="IPR036259">
    <property type="entry name" value="MFS_trans_sf"/>
</dbReference>
<organism evidence="9 10">
    <name type="scientific">Kribbella speibonae</name>
    <dbReference type="NCBI Taxonomy" id="1572660"/>
    <lineage>
        <taxon>Bacteria</taxon>
        <taxon>Bacillati</taxon>
        <taxon>Actinomycetota</taxon>
        <taxon>Actinomycetes</taxon>
        <taxon>Propionibacteriales</taxon>
        <taxon>Kribbellaceae</taxon>
        <taxon>Kribbella</taxon>
    </lineage>
</organism>
<feature type="transmembrane region" description="Helical" evidence="7">
    <location>
        <begin position="225"/>
        <end position="248"/>
    </location>
</feature>
<dbReference type="Pfam" id="PF07690">
    <property type="entry name" value="MFS_1"/>
    <property type="match status" value="1"/>
</dbReference>
<dbReference type="EMBL" id="SJJY01000011">
    <property type="protein sequence ID" value="TCC17482.1"/>
    <property type="molecule type" value="Genomic_DNA"/>
</dbReference>
<dbReference type="Proteomes" id="UP000292385">
    <property type="component" value="Unassembled WGS sequence"/>
</dbReference>
<evidence type="ECO:0000256" key="5">
    <source>
        <dbReference type="ARBA" id="ARBA00022989"/>
    </source>
</evidence>
<sequence length="451" mass="46778">MSVTETRLEPRLIRLALVLSIGSAATLLDTTIVSVAIDRLTREFGSPLATIQWVTTAYLLALTAMLPLTGWAVARFGTRWVWRFCLTGFLLGSVLCAVAWSAGALIVFRVIQGLGGGMLLPLLRIVLAEQAGQDKLGRVMSFVIVPTQLAPVVGPVLGGLIIGAFDWRWAFLVNVPVIVAALALSRGLVTGGPAETRQPLDLRGLALLSPGLAILVYGLTSYGEIGRLSTVATTGLIAGIVLLLGYGVHALRTVTPLLDLRLFRDRSFSACAALVFIFGGSLFGAMFLLPLYYQQIRAATPLEAGLLLAPQGIGAMIGTVFVGRILDRTGATRTIMLAGLALAVAGTVPFAIAGSGTPVAVLAVALVVRGAGLTASLLPSITATYATLPKSQYAAATTGTRILQQIGGSLGTAVLAVILQRGSFPAAFWTAVAITAAAALAALALPNRSTV</sequence>
<keyword evidence="5 7" id="KW-1133">Transmembrane helix</keyword>
<dbReference type="NCBIfam" id="TIGR00711">
    <property type="entry name" value="efflux_EmrB"/>
    <property type="match status" value="1"/>
</dbReference>
<feature type="transmembrane region" description="Helical" evidence="7">
    <location>
        <begin position="80"/>
        <end position="100"/>
    </location>
</feature>
<feature type="domain" description="Major facilitator superfamily (MFS) profile" evidence="8">
    <location>
        <begin position="15"/>
        <end position="450"/>
    </location>
</feature>
<evidence type="ECO:0000256" key="6">
    <source>
        <dbReference type="ARBA" id="ARBA00023136"/>
    </source>
</evidence>
<feature type="transmembrane region" description="Helical" evidence="7">
    <location>
        <begin position="169"/>
        <end position="188"/>
    </location>
</feature>
<dbReference type="Gene3D" id="1.20.1720.10">
    <property type="entry name" value="Multidrug resistance protein D"/>
    <property type="match status" value="1"/>
</dbReference>
<feature type="transmembrane region" description="Helical" evidence="7">
    <location>
        <begin position="12"/>
        <end position="37"/>
    </location>
</feature>
<feature type="transmembrane region" description="Helical" evidence="7">
    <location>
        <begin position="139"/>
        <end position="163"/>
    </location>
</feature>